<organism evidence="1 2">
    <name type="scientific">Candidatus Accumulibacter cognatus</name>
    <dbReference type="NCBI Taxonomy" id="2954383"/>
    <lineage>
        <taxon>Bacteria</taxon>
        <taxon>Pseudomonadati</taxon>
        <taxon>Pseudomonadota</taxon>
        <taxon>Betaproteobacteria</taxon>
        <taxon>Candidatus Accumulibacter</taxon>
    </lineage>
</organism>
<evidence type="ECO:0000313" key="1">
    <source>
        <dbReference type="EMBL" id="KFB78019.1"/>
    </source>
</evidence>
<proteinExistence type="predicted"/>
<dbReference type="Proteomes" id="UP000021315">
    <property type="component" value="Unassembled WGS sequence"/>
</dbReference>
<gene>
    <name evidence="1" type="ORF">AW06_000598</name>
</gene>
<dbReference type="AlphaFoldDB" id="A0A080MKP3"/>
<name>A0A080MKP3_9PROT</name>
<keyword evidence="2" id="KW-1185">Reference proteome</keyword>
<sequence length="145" mass="15255">MPIGRIGIFAIKGGNAHRCRGAQGGVEKLVGVRHAGEAAHGVRESNQGVRLAAAKLGVETKDGANLVGMATDPKGNQLEDIPDALGRVGVGKEQLRALVLVGSVAPQHLREVRRKVALPQRTLQNIRSRLTDGEQIVGHGVPDCL</sequence>
<accession>A0A080MKP3</accession>
<comment type="caution">
    <text evidence="1">The sequence shown here is derived from an EMBL/GenBank/DDBJ whole genome shotgun (WGS) entry which is preliminary data.</text>
</comment>
<dbReference type="EMBL" id="JDST02000011">
    <property type="protein sequence ID" value="KFB78019.1"/>
    <property type="molecule type" value="Genomic_DNA"/>
</dbReference>
<protein>
    <submittedName>
        <fullName evidence="1">Uncharacterized protein</fullName>
    </submittedName>
</protein>
<evidence type="ECO:0000313" key="2">
    <source>
        <dbReference type="Proteomes" id="UP000021315"/>
    </source>
</evidence>
<reference evidence="1" key="1">
    <citation type="submission" date="2014-02" db="EMBL/GenBank/DDBJ databases">
        <title>Expanding our view of genomic diversity in Candidatus Accumulibacter clades.</title>
        <authorList>
            <person name="Skennerton C.T."/>
            <person name="Barr J.J."/>
            <person name="Slater F.R."/>
            <person name="Bond P.L."/>
            <person name="Tyson G.W."/>
        </authorList>
    </citation>
    <scope>NUCLEOTIDE SEQUENCE [LARGE SCALE GENOMIC DNA]</scope>
</reference>